<dbReference type="EMBL" id="JBAMMX010000017">
    <property type="protein sequence ID" value="KAK6924138.1"/>
    <property type="molecule type" value="Genomic_DNA"/>
</dbReference>
<dbReference type="Proteomes" id="UP001370490">
    <property type="component" value="Unassembled WGS sequence"/>
</dbReference>
<sequence length="231" mass="26127">MAKRRAKKNVEKPSAKSPATRVDAEEPQLPQIDKREDGVIDEEVKRKITAIRAIRDVEIEHLITRLRLIRTYFSEEQLQTPLLQLFNENLPNLSLVKNGKGQYEVRWKDEYGNFCMDDIDGRNIHMSLLRHMSMSHRDCSATVPSLGGFDFSSKGGNGSFHLGTVIMEEQSDTQMQAFQTPGQVASQRMSIGVTPKTLRLPKPGEMLLSVRGSPLAVYKEDNMEAINELRA</sequence>
<feature type="region of interest" description="Disordered" evidence="1">
    <location>
        <begin position="1"/>
        <end position="35"/>
    </location>
</feature>
<comment type="caution">
    <text evidence="3">The sequence shown here is derived from an EMBL/GenBank/DDBJ whole genome shotgun (WGS) entry which is preliminary data.</text>
</comment>
<evidence type="ECO:0000256" key="1">
    <source>
        <dbReference type="SAM" id="MobiDB-lite"/>
    </source>
</evidence>
<dbReference type="PANTHER" id="PTHR37248">
    <property type="entry name" value="TRANSLATION INITIATION FACTOR"/>
    <property type="match status" value="1"/>
</dbReference>
<dbReference type="PANTHER" id="PTHR37248:SF1">
    <property type="entry name" value="TRANSLATION INITIATION FACTOR"/>
    <property type="match status" value="1"/>
</dbReference>
<evidence type="ECO:0000313" key="3">
    <source>
        <dbReference type="EMBL" id="KAK6924138.1"/>
    </source>
</evidence>
<proteinExistence type="predicted"/>
<dbReference type="InterPro" id="IPR046466">
    <property type="entry name" value="Borealin_C"/>
</dbReference>
<gene>
    <name evidence="3" type="ORF">RJ641_010338</name>
</gene>
<dbReference type="Pfam" id="PF10512">
    <property type="entry name" value="Borealin"/>
    <property type="match status" value="1"/>
</dbReference>
<organism evidence="3 4">
    <name type="scientific">Dillenia turbinata</name>
    <dbReference type="NCBI Taxonomy" id="194707"/>
    <lineage>
        <taxon>Eukaryota</taxon>
        <taxon>Viridiplantae</taxon>
        <taxon>Streptophyta</taxon>
        <taxon>Embryophyta</taxon>
        <taxon>Tracheophyta</taxon>
        <taxon>Spermatophyta</taxon>
        <taxon>Magnoliopsida</taxon>
        <taxon>eudicotyledons</taxon>
        <taxon>Gunneridae</taxon>
        <taxon>Pentapetalae</taxon>
        <taxon>Dilleniales</taxon>
        <taxon>Dilleniaceae</taxon>
        <taxon>Dillenia</taxon>
    </lineage>
</organism>
<reference evidence="3 4" key="1">
    <citation type="submission" date="2023-12" db="EMBL/GenBank/DDBJ databases">
        <title>A high-quality genome assembly for Dillenia turbinata (Dilleniales).</title>
        <authorList>
            <person name="Chanderbali A."/>
        </authorList>
    </citation>
    <scope>NUCLEOTIDE SEQUENCE [LARGE SCALE GENOMIC DNA]</scope>
    <source>
        <strain evidence="3">LSX21</strain>
        <tissue evidence="3">Leaf</tissue>
    </source>
</reference>
<evidence type="ECO:0000313" key="4">
    <source>
        <dbReference type="Proteomes" id="UP001370490"/>
    </source>
</evidence>
<dbReference type="AlphaFoldDB" id="A0AAN8Z883"/>
<accession>A0AAN8Z883</accession>
<protein>
    <submittedName>
        <fullName evidence="3">Borealin, C-terminal</fullName>
    </submittedName>
</protein>
<feature type="domain" description="Borealin C-terminal" evidence="2">
    <location>
        <begin position="193"/>
        <end position="221"/>
    </location>
</feature>
<evidence type="ECO:0000259" key="2">
    <source>
        <dbReference type="Pfam" id="PF10512"/>
    </source>
</evidence>
<keyword evidence="4" id="KW-1185">Reference proteome</keyword>
<name>A0AAN8Z883_9MAGN</name>